<dbReference type="InterPro" id="IPR036865">
    <property type="entry name" value="CRAL-TRIO_dom_sf"/>
</dbReference>
<dbReference type="EMBL" id="NCKV01006350">
    <property type="protein sequence ID" value="RWS23495.1"/>
    <property type="molecule type" value="Genomic_DNA"/>
</dbReference>
<gene>
    <name evidence="2" type="ORF">B4U80_14885</name>
</gene>
<keyword evidence="3" id="KW-1185">Reference proteome</keyword>
<accession>A0A443S7V8</accession>
<feature type="domain" description="CRAL-TRIO" evidence="1">
    <location>
        <begin position="1"/>
        <end position="40"/>
    </location>
</feature>
<dbReference type="AlphaFoldDB" id="A0A443S7V8"/>
<dbReference type="SUPFAM" id="SSF52087">
    <property type="entry name" value="CRAL/TRIO domain"/>
    <property type="match status" value="1"/>
</dbReference>
<dbReference type="Proteomes" id="UP000288716">
    <property type="component" value="Unassembled WGS sequence"/>
</dbReference>
<dbReference type="Gene3D" id="3.40.525.10">
    <property type="entry name" value="CRAL-TRIO lipid binding domain"/>
    <property type="match status" value="1"/>
</dbReference>
<dbReference type="OrthoDB" id="1434354at2759"/>
<reference evidence="2 3" key="1">
    <citation type="journal article" date="2018" name="Gigascience">
        <title>Genomes of trombidid mites reveal novel predicted allergens and laterally-transferred genes associated with secondary metabolism.</title>
        <authorList>
            <person name="Dong X."/>
            <person name="Chaisiri K."/>
            <person name="Xia D."/>
            <person name="Armstrong S.D."/>
            <person name="Fang Y."/>
            <person name="Donnelly M.J."/>
            <person name="Kadowaki T."/>
            <person name="McGarry J.W."/>
            <person name="Darby A.C."/>
            <person name="Makepeace B.L."/>
        </authorList>
    </citation>
    <scope>NUCLEOTIDE SEQUENCE [LARGE SCALE GENOMIC DNA]</scope>
    <source>
        <strain evidence="2">UoL-UT</strain>
    </source>
</reference>
<protein>
    <submittedName>
        <fullName evidence="2">SEC14-like protein 2</fullName>
    </submittedName>
</protein>
<name>A0A443S7V8_9ACAR</name>
<evidence type="ECO:0000313" key="3">
    <source>
        <dbReference type="Proteomes" id="UP000288716"/>
    </source>
</evidence>
<dbReference type="Pfam" id="PF00650">
    <property type="entry name" value="CRAL_TRIO"/>
    <property type="match status" value="1"/>
</dbReference>
<organism evidence="2 3">
    <name type="scientific">Leptotrombidium deliense</name>
    <dbReference type="NCBI Taxonomy" id="299467"/>
    <lineage>
        <taxon>Eukaryota</taxon>
        <taxon>Metazoa</taxon>
        <taxon>Ecdysozoa</taxon>
        <taxon>Arthropoda</taxon>
        <taxon>Chelicerata</taxon>
        <taxon>Arachnida</taxon>
        <taxon>Acari</taxon>
        <taxon>Acariformes</taxon>
        <taxon>Trombidiformes</taxon>
        <taxon>Prostigmata</taxon>
        <taxon>Anystina</taxon>
        <taxon>Parasitengona</taxon>
        <taxon>Trombiculoidea</taxon>
        <taxon>Trombiculidae</taxon>
        <taxon>Leptotrombidium</taxon>
    </lineage>
</organism>
<dbReference type="VEuPathDB" id="VectorBase:LDEU008545"/>
<dbReference type="STRING" id="299467.A0A443S7V8"/>
<proteinExistence type="predicted"/>
<dbReference type="InterPro" id="IPR001251">
    <property type="entry name" value="CRAL-TRIO_dom"/>
</dbReference>
<comment type="caution">
    <text evidence="2">The sequence shown here is derived from an EMBL/GenBank/DDBJ whole genome shotgun (WGS) entry which is preliminary data.</text>
</comment>
<evidence type="ECO:0000313" key="2">
    <source>
        <dbReference type="EMBL" id="RWS23495.1"/>
    </source>
</evidence>
<sequence length="44" mass="5190">MDNFSMKQVAWKPAVDMITQLVTLFEDNYPERLKKIFVVNDISN</sequence>
<evidence type="ECO:0000259" key="1">
    <source>
        <dbReference type="Pfam" id="PF00650"/>
    </source>
</evidence>